<comment type="caution">
    <text evidence="6">The sequence shown here is derived from an EMBL/GenBank/DDBJ whole genome shotgun (WGS) entry which is preliminary data.</text>
</comment>
<dbReference type="InterPro" id="IPR005119">
    <property type="entry name" value="LysR_subst-bd"/>
</dbReference>
<keyword evidence="3" id="KW-0238">DNA-binding</keyword>
<dbReference type="Gene3D" id="1.10.10.10">
    <property type="entry name" value="Winged helix-like DNA-binding domain superfamily/Winged helix DNA-binding domain"/>
    <property type="match status" value="1"/>
</dbReference>
<dbReference type="GO" id="GO:0043565">
    <property type="term" value="F:sequence-specific DNA binding"/>
    <property type="evidence" value="ECO:0007669"/>
    <property type="project" value="TreeGrafter"/>
</dbReference>
<evidence type="ECO:0000313" key="7">
    <source>
        <dbReference type="Proteomes" id="UP000245216"/>
    </source>
</evidence>
<evidence type="ECO:0000256" key="3">
    <source>
        <dbReference type="ARBA" id="ARBA00023125"/>
    </source>
</evidence>
<dbReference type="Pfam" id="PF03466">
    <property type="entry name" value="LysR_substrate"/>
    <property type="match status" value="1"/>
</dbReference>
<dbReference type="PROSITE" id="PS50931">
    <property type="entry name" value="HTH_LYSR"/>
    <property type="match status" value="1"/>
</dbReference>
<evidence type="ECO:0000256" key="2">
    <source>
        <dbReference type="ARBA" id="ARBA00023015"/>
    </source>
</evidence>
<accession>A0A2U2BKU4</accession>
<reference evidence="6 7" key="1">
    <citation type="submission" date="2018-05" db="EMBL/GenBank/DDBJ databases">
        <title>Genome Sequence of an Efficient Indole-Degrading Bacterium, Alcaligenes sp.YBY.</title>
        <authorList>
            <person name="Yang B."/>
        </authorList>
    </citation>
    <scope>NUCLEOTIDE SEQUENCE [LARGE SCALE GENOMIC DNA]</scope>
    <source>
        <strain evidence="6 7">YBY</strain>
    </source>
</reference>
<evidence type="ECO:0000256" key="1">
    <source>
        <dbReference type="ARBA" id="ARBA00009437"/>
    </source>
</evidence>
<dbReference type="AlphaFoldDB" id="A0A2U2BKU4"/>
<evidence type="ECO:0000313" key="6">
    <source>
        <dbReference type="EMBL" id="PWE14645.1"/>
    </source>
</evidence>
<dbReference type="EMBL" id="QEXO01000002">
    <property type="protein sequence ID" value="PWE14645.1"/>
    <property type="molecule type" value="Genomic_DNA"/>
</dbReference>
<dbReference type="InterPro" id="IPR058163">
    <property type="entry name" value="LysR-type_TF_proteobact-type"/>
</dbReference>
<organism evidence="6 7">
    <name type="scientific">Alcaligenes faecalis</name>
    <dbReference type="NCBI Taxonomy" id="511"/>
    <lineage>
        <taxon>Bacteria</taxon>
        <taxon>Pseudomonadati</taxon>
        <taxon>Pseudomonadota</taxon>
        <taxon>Betaproteobacteria</taxon>
        <taxon>Burkholderiales</taxon>
        <taxon>Alcaligenaceae</taxon>
        <taxon>Alcaligenes</taxon>
    </lineage>
</organism>
<dbReference type="SUPFAM" id="SSF46785">
    <property type="entry name" value="Winged helix' DNA-binding domain"/>
    <property type="match status" value="1"/>
</dbReference>
<dbReference type="GO" id="GO:0003700">
    <property type="term" value="F:DNA-binding transcription factor activity"/>
    <property type="evidence" value="ECO:0007669"/>
    <property type="project" value="InterPro"/>
</dbReference>
<gene>
    <name evidence="6" type="ORF">DF183_07980</name>
</gene>
<reference evidence="6 7" key="2">
    <citation type="submission" date="2018-05" db="EMBL/GenBank/DDBJ databases">
        <authorList>
            <person name="Lanie J.A."/>
            <person name="Ng W.-L."/>
            <person name="Kazmierczak K.M."/>
            <person name="Andrzejewski T.M."/>
            <person name="Davidsen T.M."/>
            <person name="Wayne K.J."/>
            <person name="Tettelin H."/>
            <person name="Glass J.I."/>
            <person name="Rusch D."/>
            <person name="Podicherti R."/>
            <person name="Tsui H.-C.T."/>
            <person name="Winkler M.E."/>
        </authorList>
    </citation>
    <scope>NUCLEOTIDE SEQUENCE [LARGE SCALE GENOMIC DNA]</scope>
    <source>
        <strain evidence="6 7">YBY</strain>
    </source>
</reference>
<keyword evidence="2" id="KW-0805">Transcription regulation</keyword>
<dbReference type="PANTHER" id="PTHR30537">
    <property type="entry name" value="HTH-TYPE TRANSCRIPTIONAL REGULATOR"/>
    <property type="match status" value="1"/>
</dbReference>
<keyword evidence="4" id="KW-0804">Transcription</keyword>
<sequence>MRQGVPSLGALQAFEATARLGTFSRAAEELSLTHSAVYRQVSGLEQRLGVTLLTRVRRRLVLTPAGRDYAARIRHHLEQIGKDTFSLIARAGVGRSIHLAVLPTLSTVWLMPRLARFSQRYPDITVSLSVRTTPFQFGDHPFDAAIYHGRQLWPQTEGIKLFDEGELVPVCSAKLAASGDWKKLVHLHMSTRPDSWSDWYRSAGLEPDLRVSSGPRYELFSLVMAALHADMGVALMPRFLVQQALEQGELIMPLDHAMPVSEAYFFSYPTANEPSEAVLLLEQWLLEHEKENT</sequence>
<dbReference type="SUPFAM" id="SSF53850">
    <property type="entry name" value="Periplasmic binding protein-like II"/>
    <property type="match status" value="1"/>
</dbReference>
<dbReference type="FunFam" id="1.10.10.10:FF:000001">
    <property type="entry name" value="LysR family transcriptional regulator"/>
    <property type="match status" value="1"/>
</dbReference>
<dbReference type="STRING" id="511.UZ73_06890"/>
<name>A0A2U2BKU4_ALCFA</name>
<dbReference type="InterPro" id="IPR000847">
    <property type="entry name" value="LysR_HTH_N"/>
</dbReference>
<evidence type="ECO:0000259" key="5">
    <source>
        <dbReference type="PROSITE" id="PS50931"/>
    </source>
</evidence>
<protein>
    <submittedName>
        <fullName evidence="6">LysR family transcriptional regulator</fullName>
    </submittedName>
</protein>
<feature type="domain" description="HTH lysR-type" evidence="5">
    <location>
        <begin position="6"/>
        <end position="63"/>
    </location>
</feature>
<dbReference type="Gene3D" id="3.40.190.10">
    <property type="entry name" value="Periplasmic binding protein-like II"/>
    <property type="match status" value="2"/>
</dbReference>
<dbReference type="Pfam" id="PF00126">
    <property type="entry name" value="HTH_1"/>
    <property type="match status" value="1"/>
</dbReference>
<evidence type="ECO:0000256" key="4">
    <source>
        <dbReference type="ARBA" id="ARBA00023163"/>
    </source>
</evidence>
<dbReference type="RefSeq" id="WP_063688588.1">
    <property type="nucleotide sequence ID" value="NZ_CP021079.1"/>
</dbReference>
<comment type="similarity">
    <text evidence="1">Belongs to the LysR transcriptional regulatory family.</text>
</comment>
<proteinExistence type="inferred from homology"/>
<dbReference type="Proteomes" id="UP000245216">
    <property type="component" value="Unassembled WGS sequence"/>
</dbReference>
<dbReference type="GO" id="GO:0006351">
    <property type="term" value="P:DNA-templated transcription"/>
    <property type="evidence" value="ECO:0007669"/>
    <property type="project" value="TreeGrafter"/>
</dbReference>
<dbReference type="InterPro" id="IPR036388">
    <property type="entry name" value="WH-like_DNA-bd_sf"/>
</dbReference>
<dbReference type="InterPro" id="IPR036390">
    <property type="entry name" value="WH_DNA-bd_sf"/>
</dbReference>
<dbReference type="PRINTS" id="PR00039">
    <property type="entry name" value="HTHLYSR"/>
</dbReference>
<dbReference type="PANTHER" id="PTHR30537:SF26">
    <property type="entry name" value="GLYCINE CLEAVAGE SYSTEM TRANSCRIPTIONAL ACTIVATOR"/>
    <property type="match status" value="1"/>
</dbReference>